<dbReference type="EMBL" id="JAFFGZ010000006">
    <property type="protein sequence ID" value="KAK4643567.1"/>
    <property type="molecule type" value="Genomic_DNA"/>
</dbReference>
<evidence type="ECO:0000256" key="1">
    <source>
        <dbReference type="SAM" id="MobiDB-lite"/>
    </source>
</evidence>
<sequence>MQPRDPPWARRRRVRHFPNNFLVPGEFMTEIGLITETPNYDVVRLPGCLISPRFRNSYMLDDTAHILGGQPGEYPSREMTADETRITTFISPLGPMSSSRTVVAVFEIQQLSLRFELMRFPVVSSNLGRELGISVILGLPFIQWYQARIAMLPQPRLALAADTDAQYAQGQGDQELPNSGGGGQECGNRSNVDEWIQRQQIQQMPVVVAADESVGSMEGAMNDPELNTWDILVAPAEMGAHIS</sequence>
<feature type="region of interest" description="Disordered" evidence="1">
    <location>
        <begin position="168"/>
        <end position="189"/>
    </location>
</feature>
<proteinExistence type="predicted"/>
<reference evidence="2 3" key="1">
    <citation type="journal article" date="2023" name="bioRxiv">
        <title>High-quality genome assemblies of four members of thePodospora anserinaspecies complex.</title>
        <authorList>
            <person name="Ament-Velasquez S.L."/>
            <person name="Vogan A.A."/>
            <person name="Wallerman O."/>
            <person name="Hartmann F."/>
            <person name="Gautier V."/>
            <person name="Silar P."/>
            <person name="Giraud T."/>
            <person name="Johannesson H."/>
        </authorList>
    </citation>
    <scope>NUCLEOTIDE SEQUENCE [LARGE SCALE GENOMIC DNA]</scope>
    <source>
        <strain evidence="2 3">CBS 112042</strain>
    </source>
</reference>
<protein>
    <submittedName>
        <fullName evidence="2">Uncharacterized protein</fullName>
    </submittedName>
</protein>
<name>A0ABR0FLB4_9PEZI</name>
<evidence type="ECO:0000313" key="2">
    <source>
        <dbReference type="EMBL" id="KAK4643567.1"/>
    </source>
</evidence>
<accession>A0ABR0FLB4</accession>
<dbReference type="Proteomes" id="UP001322138">
    <property type="component" value="Unassembled WGS sequence"/>
</dbReference>
<organism evidence="2 3">
    <name type="scientific">Podospora bellae-mahoneyi</name>
    <dbReference type="NCBI Taxonomy" id="2093777"/>
    <lineage>
        <taxon>Eukaryota</taxon>
        <taxon>Fungi</taxon>
        <taxon>Dikarya</taxon>
        <taxon>Ascomycota</taxon>
        <taxon>Pezizomycotina</taxon>
        <taxon>Sordariomycetes</taxon>
        <taxon>Sordariomycetidae</taxon>
        <taxon>Sordariales</taxon>
        <taxon>Podosporaceae</taxon>
        <taxon>Podospora</taxon>
    </lineage>
</organism>
<gene>
    <name evidence="2" type="ORF">QC761_407095</name>
</gene>
<dbReference type="RefSeq" id="XP_062732543.1">
    <property type="nucleotide sequence ID" value="XM_062878988.1"/>
</dbReference>
<evidence type="ECO:0000313" key="3">
    <source>
        <dbReference type="Proteomes" id="UP001322138"/>
    </source>
</evidence>
<comment type="caution">
    <text evidence="2">The sequence shown here is derived from an EMBL/GenBank/DDBJ whole genome shotgun (WGS) entry which is preliminary data.</text>
</comment>
<keyword evidence="3" id="KW-1185">Reference proteome</keyword>
<dbReference type="GeneID" id="87898469"/>